<evidence type="ECO:0000313" key="14">
    <source>
        <dbReference type="Proteomes" id="UP000182237"/>
    </source>
</evidence>
<dbReference type="PROSITE" id="PS51462">
    <property type="entry name" value="NUDIX"/>
    <property type="match status" value="1"/>
</dbReference>
<evidence type="ECO:0000256" key="3">
    <source>
        <dbReference type="ARBA" id="ARBA00022457"/>
    </source>
</evidence>
<organism evidence="13 14">
    <name type="scientific">Corynebacterium timonense</name>
    <dbReference type="NCBI Taxonomy" id="441500"/>
    <lineage>
        <taxon>Bacteria</taxon>
        <taxon>Bacillati</taxon>
        <taxon>Actinomycetota</taxon>
        <taxon>Actinomycetes</taxon>
        <taxon>Mycobacteriales</taxon>
        <taxon>Corynebacteriaceae</taxon>
        <taxon>Corynebacterium</taxon>
    </lineage>
</organism>
<evidence type="ECO:0000256" key="10">
    <source>
        <dbReference type="ARBA" id="ARBA00035861"/>
    </source>
</evidence>
<sequence length="135" mass="14879">MGRRIEVVGAVFTSGDKVFAARRGPNKSMPGKWEFPGGKIEAGETAAQALRRELREELSVEATVGTHVTTTQHETDGTTIVLSTYICELAEGTPVKTEHIELRWVPRGELHLLDWTPADIPTVDILQREDAENVS</sequence>
<dbReference type="SUPFAM" id="SSF55811">
    <property type="entry name" value="Nudix"/>
    <property type="match status" value="1"/>
</dbReference>
<dbReference type="OrthoDB" id="9804442at2"/>
<dbReference type="GO" id="GO:0044715">
    <property type="term" value="F:8-oxo-dGDP phosphatase activity"/>
    <property type="evidence" value="ECO:0007669"/>
    <property type="project" value="TreeGrafter"/>
</dbReference>
<evidence type="ECO:0000256" key="8">
    <source>
        <dbReference type="ARBA" id="ARBA00022842"/>
    </source>
</evidence>
<evidence type="ECO:0000256" key="4">
    <source>
        <dbReference type="ARBA" id="ARBA00022705"/>
    </source>
</evidence>
<keyword evidence="8" id="KW-0460">Magnesium</keyword>
<evidence type="ECO:0000256" key="1">
    <source>
        <dbReference type="ARBA" id="ARBA00001946"/>
    </source>
</evidence>
<evidence type="ECO:0000256" key="5">
    <source>
        <dbReference type="ARBA" id="ARBA00022723"/>
    </source>
</evidence>
<dbReference type="Pfam" id="PF00293">
    <property type="entry name" value="NUDIX"/>
    <property type="match status" value="1"/>
</dbReference>
<dbReference type="InterPro" id="IPR047127">
    <property type="entry name" value="MutT-like"/>
</dbReference>
<reference evidence="13 14" key="1">
    <citation type="submission" date="2016-10" db="EMBL/GenBank/DDBJ databases">
        <authorList>
            <person name="de Groot N.N."/>
        </authorList>
    </citation>
    <scope>NUCLEOTIDE SEQUENCE [LARGE SCALE GENOMIC DNA]</scope>
    <source>
        <strain evidence="13 14">DSM 45434</strain>
    </source>
</reference>
<dbReference type="GO" id="GO:0046872">
    <property type="term" value="F:metal ion binding"/>
    <property type="evidence" value="ECO:0007669"/>
    <property type="project" value="UniProtKB-KW"/>
</dbReference>
<dbReference type="InterPro" id="IPR000086">
    <property type="entry name" value="NUDIX_hydrolase_dom"/>
</dbReference>
<dbReference type="GO" id="GO:0035539">
    <property type="term" value="F:8-oxo-7,8-dihydrodeoxyguanosine triphosphate pyrophosphatase activity"/>
    <property type="evidence" value="ECO:0007669"/>
    <property type="project" value="UniProtKB-EC"/>
</dbReference>
<keyword evidence="9" id="KW-0234">DNA repair</keyword>
<dbReference type="CDD" id="cd03425">
    <property type="entry name" value="NUDIX_MutT_NudA_like"/>
    <property type="match status" value="1"/>
</dbReference>
<evidence type="ECO:0000313" key="13">
    <source>
        <dbReference type="EMBL" id="SDS20415.1"/>
    </source>
</evidence>
<dbReference type="STRING" id="1203190.GCA_000312345_01207"/>
<dbReference type="InterPro" id="IPR020476">
    <property type="entry name" value="Nudix_hydrolase"/>
</dbReference>
<keyword evidence="3" id="KW-0515">Mutator protein</keyword>
<accession>A0A1H1QAF2</accession>
<keyword evidence="14" id="KW-1185">Reference proteome</keyword>
<keyword evidence="5" id="KW-0479">Metal-binding</keyword>
<dbReference type="PANTHER" id="PTHR47707">
    <property type="entry name" value="8-OXO-DGTP DIPHOSPHATASE"/>
    <property type="match status" value="1"/>
</dbReference>
<comment type="cofactor">
    <cofactor evidence="1">
        <name>Mg(2+)</name>
        <dbReference type="ChEBI" id="CHEBI:18420"/>
    </cofactor>
</comment>
<dbReference type="GO" id="GO:0006281">
    <property type="term" value="P:DNA repair"/>
    <property type="evidence" value="ECO:0007669"/>
    <property type="project" value="UniProtKB-KW"/>
</dbReference>
<dbReference type="PRINTS" id="PR00502">
    <property type="entry name" value="NUDIXFAMILY"/>
</dbReference>
<dbReference type="GO" id="GO:0008413">
    <property type="term" value="F:8-oxo-7,8-dihydroguanosine triphosphate pyrophosphatase activity"/>
    <property type="evidence" value="ECO:0007669"/>
    <property type="project" value="TreeGrafter"/>
</dbReference>
<dbReference type="EMBL" id="LT629765">
    <property type="protein sequence ID" value="SDS20415.1"/>
    <property type="molecule type" value="Genomic_DNA"/>
</dbReference>
<proteinExistence type="inferred from homology"/>
<evidence type="ECO:0000256" key="11">
    <source>
        <dbReference type="ARBA" id="ARBA00038905"/>
    </source>
</evidence>
<dbReference type="AlphaFoldDB" id="A0A1H1QAF2"/>
<comment type="catalytic activity">
    <reaction evidence="10">
        <text>8-oxo-dGTP + H2O = 8-oxo-dGMP + diphosphate + H(+)</text>
        <dbReference type="Rhea" id="RHEA:31575"/>
        <dbReference type="ChEBI" id="CHEBI:15377"/>
        <dbReference type="ChEBI" id="CHEBI:15378"/>
        <dbReference type="ChEBI" id="CHEBI:33019"/>
        <dbReference type="ChEBI" id="CHEBI:63224"/>
        <dbReference type="ChEBI" id="CHEBI:77896"/>
        <dbReference type="EC" id="3.6.1.55"/>
    </reaction>
</comment>
<gene>
    <name evidence="13" type="ORF">SAMN04488539_1218</name>
</gene>
<keyword evidence="4" id="KW-0235">DNA replication</keyword>
<evidence type="ECO:0000256" key="9">
    <source>
        <dbReference type="ARBA" id="ARBA00023204"/>
    </source>
</evidence>
<dbReference type="Proteomes" id="UP000182237">
    <property type="component" value="Chromosome I"/>
</dbReference>
<dbReference type="EC" id="3.6.1.55" evidence="11"/>
<evidence type="ECO:0000259" key="12">
    <source>
        <dbReference type="PROSITE" id="PS51462"/>
    </source>
</evidence>
<dbReference type="PANTHER" id="PTHR47707:SF1">
    <property type="entry name" value="NUDIX HYDROLASE FAMILY PROTEIN"/>
    <property type="match status" value="1"/>
</dbReference>
<name>A0A1H1QAF2_9CORY</name>
<evidence type="ECO:0000256" key="6">
    <source>
        <dbReference type="ARBA" id="ARBA00022763"/>
    </source>
</evidence>
<dbReference type="RefSeq" id="WP_040421248.1">
    <property type="nucleotide sequence ID" value="NZ_LT629765.1"/>
</dbReference>
<dbReference type="InterPro" id="IPR015797">
    <property type="entry name" value="NUDIX_hydrolase-like_dom_sf"/>
</dbReference>
<evidence type="ECO:0000256" key="7">
    <source>
        <dbReference type="ARBA" id="ARBA00022801"/>
    </source>
</evidence>
<keyword evidence="6" id="KW-0227">DNA damage</keyword>
<dbReference type="GO" id="GO:0044716">
    <property type="term" value="F:8-oxo-GDP phosphatase activity"/>
    <property type="evidence" value="ECO:0007669"/>
    <property type="project" value="TreeGrafter"/>
</dbReference>
<feature type="domain" description="Nudix hydrolase" evidence="12">
    <location>
        <begin position="2"/>
        <end position="127"/>
    </location>
</feature>
<keyword evidence="7" id="KW-0378">Hydrolase</keyword>
<comment type="similarity">
    <text evidence="2">Belongs to the Nudix hydrolase family.</text>
</comment>
<dbReference type="GO" id="GO:0006260">
    <property type="term" value="P:DNA replication"/>
    <property type="evidence" value="ECO:0007669"/>
    <property type="project" value="UniProtKB-KW"/>
</dbReference>
<protein>
    <recommendedName>
        <fullName evidence="11">8-oxo-dGTP diphosphatase</fullName>
        <ecNumber evidence="11">3.6.1.55</ecNumber>
    </recommendedName>
</protein>
<dbReference type="Gene3D" id="3.90.79.10">
    <property type="entry name" value="Nucleoside Triphosphate Pyrophosphohydrolase"/>
    <property type="match status" value="1"/>
</dbReference>
<evidence type="ECO:0000256" key="2">
    <source>
        <dbReference type="ARBA" id="ARBA00005582"/>
    </source>
</evidence>